<comment type="function">
    <text evidence="1 7">RNaseP catalyzes the removal of the 5'-leader sequence from pre-tRNA to produce the mature 5'-terminus. It can also cleave other RNA substrates such as 4.5S RNA. The protein component plays an auxiliary but essential role in vivo by binding to the 5'-leader sequence and broadening the substrate specificity of the ribozyme.</text>
</comment>
<dbReference type="Proteomes" id="UP000886043">
    <property type="component" value="Unassembled WGS sequence"/>
</dbReference>
<proteinExistence type="inferred from homology"/>
<feature type="region of interest" description="Disordered" evidence="9">
    <location>
        <begin position="1"/>
        <end position="41"/>
    </location>
</feature>
<dbReference type="AlphaFoldDB" id="A0A7C3CR20"/>
<dbReference type="SUPFAM" id="SSF54211">
    <property type="entry name" value="Ribosomal protein S5 domain 2-like"/>
    <property type="match status" value="1"/>
</dbReference>
<dbReference type="InterPro" id="IPR020539">
    <property type="entry name" value="RNase_P_CS"/>
</dbReference>
<feature type="compositionally biased region" description="Basic and acidic residues" evidence="9">
    <location>
        <begin position="30"/>
        <end position="41"/>
    </location>
</feature>
<evidence type="ECO:0000256" key="4">
    <source>
        <dbReference type="ARBA" id="ARBA00022759"/>
    </source>
</evidence>
<dbReference type="EMBL" id="DRMH01000015">
    <property type="protein sequence ID" value="HFC97134.1"/>
    <property type="molecule type" value="Genomic_DNA"/>
</dbReference>
<dbReference type="PROSITE" id="PS00648">
    <property type="entry name" value="RIBONUCLEASE_P"/>
    <property type="match status" value="1"/>
</dbReference>
<dbReference type="GO" id="GO:0004526">
    <property type="term" value="F:ribonuclease P activity"/>
    <property type="evidence" value="ECO:0007669"/>
    <property type="project" value="UniProtKB-UniRule"/>
</dbReference>
<evidence type="ECO:0000256" key="9">
    <source>
        <dbReference type="SAM" id="MobiDB-lite"/>
    </source>
</evidence>
<dbReference type="EC" id="3.1.26.5" evidence="7 8"/>
<comment type="subunit">
    <text evidence="7">Consists of a catalytic RNA component (M1 or rnpB) and a protein subunit.</text>
</comment>
<dbReference type="NCBIfam" id="TIGR00188">
    <property type="entry name" value="rnpA"/>
    <property type="match status" value="1"/>
</dbReference>
<evidence type="ECO:0000256" key="6">
    <source>
        <dbReference type="ARBA" id="ARBA00022884"/>
    </source>
</evidence>
<dbReference type="InterPro" id="IPR020568">
    <property type="entry name" value="Ribosomal_Su5_D2-typ_SF"/>
</dbReference>
<evidence type="ECO:0000256" key="7">
    <source>
        <dbReference type="HAMAP-Rule" id="MF_00227"/>
    </source>
</evidence>
<evidence type="ECO:0000256" key="2">
    <source>
        <dbReference type="ARBA" id="ARBA00022694"/>
    </source>
</evidence>
<evidence type="ECO:0000256" key="3">
    <source>
        <dbReference type="ARBA" id="ARBA00022722"/>
    </source>
</evidence>
<dbReference type="InterPro" id="IPR014721">
    <property type="entry name" value="Ribsml_uS5_D2-typ_fold_subgr"/>
</dbReference>
<dbReference type="PANTHER" id="PTHR33992:SF1">
    <property type="entry name" value="RIBONUCLEASE P PROTEIN COMPONENT"/>
    <property type="match status" value="1"/>
</dbReference>
<protein>
    <recommendedName>
        <fullName evidence="7 8">Ribonuclease P protein component</fullName>
        <shortName evidence="7">RNase P protein</shortName>
        <shortName evidence="7">RNaseP protein</shortName>
        <ecNumber evidence="7 8">3.1.26.5</ecNumber>
    </recommendedName>
    <alternativeName>
        <fullName evidence="7">Protein C5</fullName>
    </alternativeName>
</protein>
<evidence type="ECO:0000256" key="8">
    <source>
        <dbReference type="NCBIfam" id="TIGR00188"/>
    </source>
</evidence>
<dbReference type="InterPro" id="IPR000100">
    <property type="entry name" value="RNase_P"/>
</dbReference>
<evidence type="ECO:0000313" key="10">
    <source>
        <dbReference type="EMBL" id="HFC97134.1"/>
    </source>
</evidence>
<dbReference type="GO" id="GO:0001682">
    <property type="term" value="P:tRNA 5'-leader removal"/>
    <property type="evidence" value="ECO:0007669"/>
    <property type="project" value="UniProtKB-UniRule"/>
</dbReference>
<dbReference type="Gene3D" id="3.30.230.10">
    <property type="match status" value="1"/>
</dbReference>
<keyword evidence="4 7" id="KW-0255">Endonuclease</keyword>
<accession>A0A7C3CR20</accession>
<dbReference type="PANTHER" id="PTHR33992">
    <property type="entry name" value="RIBONUCLEASE P PROTEIN COMPONENT"/>
    <property type="match status" value="1"/>
</dbReference>
<comment type="caution">
    <text evidence="10">The sequence shown here is derived from an EMBL/GenBank/DDBJ whole genome shotgun (WGS) entry which is preliminary data.</text>
</comment>
<keyword evidence="5 7" id="KW-0378">Hydrolase</keyword>
<evidence type="ECO:0000256" key="1">
    <source>
        <dbReference type="ARBA" id="ARBA00002663"/>
    </source>
</evidence>
<dbReference type="GO" id="GO:0000049">
    <property type="term" value="F:tRNA binding"/>
    <property type="evidence" value="ECO:0007669"/>
    <property type="project" value="UniProtKB-UniRule"/>
</dbReference>
<keyword evidence="2 7" id="KW-0819">tRNA processing</keyword>
<keyword evidence="6 7" id="KW-0694">RNA-binding</keyword>
<dbReference type="Pfam" id="PF00825">
    <property type="entry name" value="Ribonuclease_P"/>
    <property type="match status" value="1"/>
</dbReference>
<name>A0A7C3CR20_9BACT</name>
<evidence type="ECO:0000256" key="5">
    <source>
        <dbReference type="ARBA" id="ARBA00022801"/>
    </source>
</evidence>
<comment type="similarity">
    <text evidence="7">Belongs to the RnpA family.</text>
</comment>
<dbReference type="HAMAP" id="MF_00227">
    <property type="entry name" value="RNase_P"/>
    <property type="match status" value="1"/>
</dbReference>
<dbReference type="GO" id="GO:0030677">
    <property type="term" value="C:ribonuclease P complex"/>
    <property type="evidence" value="ECO:0007669"/>
    <property type="project" value="TreeGrafter"/>
</dbReference>
<sequence>MSRVSGPHEYPVRTQDSEEPAPQGALATHGLKDLKGEGLSRAERLSRKRDFERVFRKGKRMDLPYLRVVYAPNEFPFRRIGFAVSKKVGKAVVRNRIKRLLREVFRRNKDLFPPGCDLVFIPRREILRLGPEELARELARAFGKRC</sequence>
<dbReference type="GO" id="GO:0042781">
    <property type="term" value="F:3'-tRNA processing endoribonuclease activity"/>
    <property type="evidence" value="ECO:0007669"/>
    <property type="project" value="TreeGrafter"/>
</dbReference>
<organism evidence="10">
    <name type="scientific">Thermosulfurimonas dismutans</name>
    <dbReference type="NCBI Taxonomy" id="999894"/>
    <lineage>
        <taxon>Bacteria</taxon>
        <taxon>Pseudomonadati</taxon>
        <taxon>Thermodesulfobacteriota</taxon>
        <taxon>Thermodesulfobacteria</taxon>
        <taxon>Thermodesulfobacteriales</taxon>
        <taxon>Thermodesulfobacteriaceae</taxon>
        <taxon>Thermosulfurimonas</taxon>
    </lineage>
</organism>
<reference evidence="10" key="1">
    <citation type="journal article" date="2020" name="mSystems">
        <title>Genome- and Community-Level Interaction Insights into Carbon Utilization and Element Cycling Functions of Hydrothermarchaeota in Hydrothermal Sediment.</title>
        <authorList>
            <person name="Zhou Z."/>
            <person name="Liu Y."/>
            <person name="Xu W."/>
            <person name="Pan J."/>
            <person name="Luo Z.H."/>
            <person name="Li M."/>
        </authorList>
    </citation>
    <scope>NUCLEOTIDE SEQUENCE [LARGE SCALE GENOMIC DNA]</scope>
    <source>
        <strain evidence="10">HyVt-483</strain>
    </source>
</reference>
<comment type="catalytic activity">
    <reaction evidence="7">
        <text>Endonucleolytic cleavage of RNA, removing 5'-extranucleotides from tRNA precursor.</text>
        <dbReference type="EC" id="3.1.26.5"/>
    </reaction>
</comment>
<keyword evidence="3 7" id="KW-0540">Nuclease</keyword>
<gene>
    <name evidence="7 10" type="primary">rnpA</name>
    <name evidence="10" type="ORF">ENJ40_01580</name>
</gene>